<dbReference type="SMART" id="SM00507">
    <property type="entry name" value="HNHc"/>
    <property type="match status" value="1"/>
</dbReference>
<protein>
    <recommendedName>
        <fullName evidence="12">CRISPR-associated endonuclease Cas9</fullName>
        <ecNumber evidence="12">3.1.-.-</ecNumber>
    </recommendedName>
</protein>
<dbReference type="InterPro" id="IPR036397">
    <property type="entry name" value="RNaseH_sf"/>
</dbReference>
<evidence type="ECO:0000313" key="15">
    <source>
        <dbReference type="Proteomes" id="UP001065174"/>
    </source>
</evidence>
<comment type="function">
    <text evidence="12">CRISPR (clustered regularly interspaced short palindromic repeat) is an adaptive immune system that provides protection against mobile genetic elements (viruses, transposable elements and conjugative plasmids). CRISPR clusters contain spacers, sequences complementary to antecedent mobile elements, and target invading nucleic acids. CRISPR clusters are transcribed and processed into CRISPR RNA (crRNA). In type II CRISPR systems correct processing of pre-crRNA requires a trans-encoded small RNA (tracrRNA), endogenous ribonuclease 3 (rnc) and this protein. The tracrRNA serves as a guide for ribonuclease 3-aided processing of pre-crRNA. Subsequently Cas9/crRNA/tracrRNA endonucleolytically cleaves linear or circular dsDNA target complementary to the spacer; Cas9 is inactive in the absence of the 2 guide RNAs (gRNA). Cas9 recognizes the protospacer adjacent motif (PAM) in the CRISPR repeat sequences to help distinguish self versus nonself, as targets within the bacterial CRISPR locus do not have PAMs. PAM recognition is also required for catalytic activity.</text>
</comment>
<feature type="binding site" evidence="12">
    <location>
        <position position="8"/>
    </location>
    <ligand>
        <name>Mg(2+)</name>
        <dbReference type="ChEBI" id="CHEBI:18420"/>
        <label>1</label>
    </ligand>
</feature>
<feature type="binding site" evidence="12">
    <location>
        <position position="8"/>
    </location>
    <ligand>
        <name>Mg(2+)</name>
        <dbReference type="ChEBI" id="CHEBI:18420"/>
        <label>2</label>
    </ligand>
</feature>
<dbReference type="EC" id="3.1.-.-" evidence="12"/>
<evidence type="ECO:0000259" key="13">
    <source>
        <dbReference type="PROSITE" id="PS51749"/>
    </source>
</evidence>
<sequence>MKRILGLDIGVSSVGLAIINKNDTKTSIEHLSVRIVPEDPDFHGKFYSGNTASKNLARTEKRGVRRNNQRFKQRRDKLYRILKEHDMFPSKELFLLNSRELYSLRAKAVTEQISIEELGRVLIHLNQRRGFLSNRKSLSDEENSTEYKERIAELEKRRGESTIGQSLYQELIAKQHPHEVLLRERTYLRSSYTEEFDRIWTMQKQYYSQLTGGVNETTNKNTLYDLIRNRILFYQRPLKSQKGLISNCSFEKGHKAIAKSSPYFELYRIWQRINDLSWKDTEGITHFPSLEQKNILFKALWEGADLNAKYKLTASKIKVLLGFSSRERIYLNFTELDGNRTYSALKKALELGQVANPEQYLHFNYKTNDEKGGLFELWHLTYSLPDTTQVAQSLAKRFRFTESQSEIIAKSVGYSSEYGKLSTRAIRKLLPHLESGLGYSIACDKVGYDHSGYKTKIEIQEKLKPIKQNSLRNPVVEQILNQVVNMVNQAIDTYGTFDEVRIELARELRNSAATRKNISKSNASNKRRNDWIRNELKINYGFRLVNGRDVKRYRLWEETDKVCLYCNKTITGTDLLHRNADIEHILPKSRSFNNAMSNYILAHQKCNNDKGQRTAFDFMSNKDGDALDQYISNVNTLYKDGAGSISRQKFNNLMTQGADIPSDFVERMMKDSQYITKEAVKLLKSVCSDTYTTTGQVTDLLRDEWELKHLLQDLSFDKYKAIGQIEVKEYKDSSGSIKTYETIKDWSKRDDHRHHAVDALICALTDQKIIFKLNNLNKIYQYKKDTLSKEELQDLQETFENGLNLKEFIDHEGHVFDCPIPKIRKEAKSHLESIFISIKKDNGKVLTKTINRPKNGQSQTTWVPRARLHEETVMGRIKRIAKKKAKLNSKFKQVDNIVNPELRDIVKDHLENHGNNPSIAFTTKTLSKSPINYQNKVVTEVLVYEEVNSKRVPLSENISKAQVEKIVDNKIKQLVNERINKYGGKIKEAFKSINENPLWLNEDQGLQVKSITVYDDSQTIPTSQKRDLQGNSIISMGHIIPTGYVKKGGNHHALIYKDENGKYKDKVISFWDAVGIGLANINATDMPYPIIDKSNDPDLGDFHFSMQINDLFVFDLIHSENPENENEIDFFDPLNRSTISSKLFRLQKMTKKASGAFEVTYRHHLEASLNRSTMDLKGLTWDEHGSNTHLARLTKIRTNHLGQIIKVGE</sequence>
<dbReference type="EMBL" id="CP106679">
    <property type="protein sequence ID" value="UXP31500.1"/>
    <property type="molecule type" value="Genomic_DNA"/>
</dbReference>
<feature type="binding site" evidence="12">
    <location>
        <position position="503"/>
    </location>
    <ligand>
        <name>Mg(2+)</name>
        <dbReference type="ChEBI" id="CHEBI:18420"/>
        <label>1</label>
    </ligand>
</feature>
<comment type="subunit">
    <text evidence="11 12">Monomer. Binds crRNA and tracrRNA.</text>
</comment>
<organism evidence="14 15">
    <name type="scientific">Reichenbachiella agarivorans</name>
    <dbReference type="NCBI Taxonomy" id="2979464"/>
    <lineage>
        <taxon>Bacteria</taxon>
        <taxon>Pseudomonadati</taxon>
        <taxon>Bacteroidota</taxon>
        <taxon>Cytophagia</taxon>
        <taxon>Cytophagales</taxon>
        <taxon>Reichenbachiellaceae</taxon>
        <taxon>Reichenbachiella</taxon>
    </lineage>
</organism>
<evidence type="ECO:0000313" key="14">
    <source>
        <dbReference type="EMBL" id="UXP31500.1"/>
    </source>
</evidence>
<keyword evidence="2 12" id="KW-0540">Nuclease</keyword>
<keyword evidence="10" id="KW-0464">Manganese</keyword>
<evidence type="ECO:0000256" key="5">
    <source>
        <dbReference type="ARBA" id="ARBA00022801"/>
    </source>
</evidence>
<dbReference type="HAMAP" id="MF_01480">
    <property type="entry name" value="Cas9"/>
    <property type="match status" value="1"/>
</dbReference>
<dbReference type="PROSITE" id="PS51749">
    <property type="entry name" value="HNH_CAS9"/>
    <property type="match status" value="1"/>
</dbReference>
<keyword evidence="15" id="KW-1185">Reference proteome</keyword>
<dbReference type="Gene3D" id="1.10.30.50">
    <property type="match status" value="1"/>
</dbReference>
<evidence type="ECO:0000256" key="9">
    <source>
        <dbReference type="ARBA" id="ARBA00023125"/>
    </source>
</evidence>
<dbReference type="Pfam" id="PF18541">
    <property type="entry name" value="RuvC_III"/>
    <property type="match status" value="1"/>
</dbReference>
<keyword evidence="5 12" id="KW-0378">Hydrolase</keyword>
<comment type="similarity">
    <text evidence="12">Belongs to the CRISPR-associated Cas9 family.</text>
</comment>
<dbReference type="GO" id="GO:0004519">
    <property type="term" value="F:endonuclease activity"/>
    <property type="evidence" value="ECO:0007669"/>
    <property type="project" value="UniProtKB-KW"/>
</dbReference>
<dbReference type="Pfam" id="PF13395">
    <property type="entry name" value="HNH_4"/>
    <property type="match status" value="1"/>
</dbReference>
<evidence type="ECO:0000256" key="12">
    <source>
        <dbReference type="HAMAP-Rule" id="MF_01480"/>
    </source>
</evidence>
<comment type="domain">
    <text evidence="12">Has 2 endonuclease domains. The discontinuous RuvC-like domain cleaves the target DNA noncomplementary to crRNA while the HNH nuclease domain cleaves the target DNA complementary to crRNA.</text>
</comment>
<dbReference type="InterPro" id="IPR041383">
    <property type="entry name" value="RuvC_III"/>
</dbReference>
<keyword evidence="8 12" id="KW-0051">Antiviral defense</keyword>
<dbReference type="RefSeq" id="WP_262308939.1">
    <property type="nucleotide sequence ID" value="NZ_CP106679.1"/>
</dbReference>
<dbReference type="InterPro" id="IPR033114">
    <property type="entry name" value="HNH_CAS9"/>
</dbReference>
<feature type="binding site" evidence="12">
    <location>
        <position position="507"/>
    </location>
    <ligand>
        <name>Mg(2+)</name>
        <dbReference type="ChEBI" id="CHEBI:18420"/>
        <label>1</label>
    </ligand>
</feature>
<keyword evidence="3 12" id="KW-0479">Metal-binding</keyword>
<dbReference type="InterPro" id="IPR003615">
    <property type="entry name" value="HNH_nuc"/>
</dbReference>
<evidence type="ECO:0000256" key="6">
    <source>
        <dbReference type="ARBA" id="ARBA00022842"/>
    </source>
</evidence>
<feature type="active site" description="Proton acceptor for HNH nuclease domain" evidence="12">
    <location>
        <position position="584"/>
    </location>
</feature>
<dbReference type="Gene3D" id="3.30.420.10">
    <property type="entry name" value="Ribonuclease H-like superfamily/Ribonuclease H"/>
    <property type="match status" value="2"/>
</dbReference>
<evidence type="ECO:0000256" key="2">
    <source>
        <dbReference type="ARBA" id="ARBA00022722"/>
    </source>
</evidence>
<gene>
    <name evidence="12 14" type="primary">cas9</name>
    <name evidence="14" type="ORF">N6H18_14200</name>
</gene>
<evidence type="ECO:0000256" key="1">
    <source>
        <dbReference type="ARBA" id="ARBA00001946"/>
    </source>
</evidence>
<feature type="domain" description="HNH Cas9-type" evidence="13">
    <location>
        <begin position="511"/>
        <end position="669"/>
    </location>
</feature>
<dbReference type="NCBIfam" id="TIGR01865">
    <property type="entry name" value="cas_Csn1"/>
    <property type="match status" value="1"/>
</dbReference>
<keyword evidence="6 12" id="KW-0460">Magnesium</keyword>
<keyword evidence="4 12" id="KW-0255">Endonuclease</keyword>
<evidence type="ECO:0000256" key="4">
    <source>
        <dbReference type="ARBA" id="ARBA00022759"/>
    </source>
</evidence>
<accession>A0ABY6CTD2</accession>
<keyword evidence="7 12" id="KW-0694">RNA-binding</keyword>
<evidence type="ECO:0000256" key="8">
    <source>
        <dbReference type="ARBA" id="ARBA00023118"/>
    </source>
</evidence>
<dbReference type="Proteomes" id="UP001065174">
    <property type="component" value="Chromosome"/>
</dbReference>
<feature type="active site" description="For RuvC-like nuclease domain" evidence="12">
    <location>
        <position position="8"/>
    </location>
</feature>
<dbReference type="InterPro" id="IPR028629">
    <property type="entry name" value="Cas9"/>
</dbReference>
<comment type="cofactor">
    <cofactor evidence="1 12">
        <name>Mg(2+)</name>
        <dbReference type="ChEBI" id="CHEBI:18420"/>
    </cofactor>
</comment>
<keyword evidence="9 12" id="KW-0238">DNA-binding</keyword>
<feature type="binding site" evidence="12">
    <location>
        <position position="755"/>
    </location>
    <ligand>
        <name>Mg(2+)</name>
        <dbReference type="ChEBI" id="CHEBI:18420"/>
        <label>2</label>
    </ligand>
</feature>
<evidence type="ECO:0000256" key="7">
    <source>
        <dbReference type="ARBA" id="ARBA00022884"/>
    </source>
</evidence>
<proteinExistence type="inferred from homology"/>
<name>A0ABY6CTD2_9BACT</name>
<reference evidence="14" key="1">
    <citation type="submission" date="2022-09" db="EMBL/GenBank/DDBJ databases">
        <title>Comparative genomics and taxonomic characterization of three novel marine species of genus Reichenbachiella exhibiting antioxidant and polysaccharide degradation activities.</title>
        <authorList>
            <person name="Muhammad N."/>
            <person name="Lee Y.-J."/>
            <person name="Ko J."/>
            <person name="Kim S.-G."/>
        </authorList>
    </citation>
    <scope>NUCLEOTIDE SEQUENCE</scope>
    <source>
        <strain evidence="14">BKB1-1</strain>
    </source>
</reference>
<feature type="binding site" evidence="12">
    <location>
        <position position="507"/>
    </location>
    <ligand>
        <name>Mg(2+)</name>
        <dbReference type="ChEBI" id="CHEBI:18420"/>
        <label>2</label>
    </ligand>
</feature>
<evidence type="ECO:0000256" key="3">
    <source>
        <dbReference type="ARBA" id="ARBA00022723"/>
    </source>
</evidence>
<evidence type="ECO:0000256" key="11">
    <source>
        <dbReference type="ARBA" id="ARBA00046380"/>
    </source>
</evidence>
<evidence type="ECO:0000256" key="10">
    <source>
        <dbReference type="ARBA" id="ARBA00023211"/>
    </source>
</evidence>